<dbReference type="InterPro" id="IPR008160">
    <property type="entry name" value="Collagen"/>
</dbReference>
<feature type="region of interest" description="Disordered" evidence="1">
    <location>
        <begin position="27"/>
        <end position="46"/>
    </location>
</feature>
<accession>A0A8J1U2U1</accession>
<feature type="signal peptide" evidence="2">
    <location>
        <begin position="1"/>
        <end position="24"/>
    </location>
</feature>
<proteinExistence type="predicted"/>
<organism evidence="3 4">
    <name type="scientific">Owenia fusiformis</name>
    <name type="common">Polychaete worm</name>
    <dbReference type="NCBI Taxonomy" id="6347"/>
    <lineage>
        <taxon>Eukaryota</taxon>
        <taxon>Metazoa</taxon>
        <taxon>Spiralia</taxon>
        <taxon>Lophotrochozoa</taxon>
        <taxon>Annelida</taxon>
        <taxon>Polychaeta</taxon>
        <taxon>Sedentaria</taxon>
        <taxon>Canalipalpata</taxon>
        <taxon>Sabellida</taxon>
        <taxon>Oweniida</taxon>
        <taxon>Oweniidae</taxon>
        <taxon>Owenia</taxon>
    </lineage>
</organism>
<feature type="region of interest" description="Disordered" evidence="1">
    <location>
        <begin position="108"/>
        <end position="190"/>
    </location>
</feature>
<dbReference type="InterPro" id="IPR000884">
    <property type="entry name" value="TSP1_rpt"/>
</dbReference>
<keyword evidence="4" id="KW-1185">Reference proteome</keyword>
<dbReference type="PROSITE" id="PS50092">
    <property type="entry name" value="TSP1"/>
    <property type="match status" value="1"/>
</dbReference>
<name>A0A8J1U2U1_OWEFU</name>
<evidence type="ECO:0000256" key="1">
    <source>
        <dbReference type="SAM" id="MobiDB-lite"/>
    </source>
</evidence>
<evidence type="ECO:0000313" key="3">
    <source>
        <dbReference type="EMBL" id="CAH1791629.1"/>
    </source>
</evidence>
<reference evidence="3" key="1">
    <citation type="submission" date="2022-03" db="EMBL/GenBank/DDBJ databases">
        <authorList>
            <person name="Martin C."/>
        </authorList>
    </citation>
    <scope>NUCLEOTIDE SEQUENCE</scope>
</reference>
<feature type="compositionally biased region" description="Basic and acidic residues" evidence="1">
    <location>
        <begin position="136"/>
        <end position="153"/>
    </location>
</feature>
<evidence type="ECO:0000313" key="4">
    <source>
        <dbReference type="Proteomes" id="UP000749559"/>
    </source>
</evidence>
<sequence>MDLFPCKLVVLLTISFLTTDKVFSQDDGLEQSSKDKKEKSDKNDNKKLKPIDKLIVRVEELENIVKNLEVKCSTNCATDGVTDTESFQQQLGFLEDKLKATCNQQCIGTGQQGPKGDKGPQGVPGPIGPEGPIGKQGDRGPRGPKGDDGKEGPRGPPGKGSSINPIFGGKPPSNKVEQEEVKEKNEEKEPGCEWTPWGRWTYMPCSKPCGKGIQQGTRTRVPLTPNTCTGLFFDTGSKICNAILCCNWASWGPWTPFSTCRQTCGNGVKSRTRKRIRSFSTSGITKICSGISTQRDTAKCGAPCKKKPKKSNG</sequence>
<keyword evidence="2" id="KW-0732">Signal</keyword>
<evidence type="ECO:0000256" key="2">
    <source>
        <dbReference type="SAM" id="SignalP"/>
    </source>
</evidence>
<dbReference type="Pfam" id="PF01391">
    <property type="entry name" value="Collagen"/>
    <property type="match status" value="1"/>
</dbReference>
<dbReference type="AlphaFoldDB" id="A0A8J1U2U1"/>
<dbReference type="Gene3D" id="2.20.100.10">
    <property type="entry name" value="Thrombospondin type-1 (TSP1) repeat"/>
    <property type="match status" value="2"/>
</dbReference>
<protein>
    <submittedName>
        <fullName evidence="3">Uncharacterized protein</fullName>
    </submittedName>
</protein>
<feature type="chain" id="PRO_5043333219" evidence="2">
    <location>
        <begin position="25"/>
        <end position="313"/>
    </location>
</feature>
<dbReference type="SUPFAM" id="SSF82895">
    <property type="entry name" value="TSP-1 type 1 repeat"/>
    <property type="match status" value="1"/>
</dbReference>
<dbReference type="InterPro" id="IPR036383">
    <property type="entry name" value="TSP1_rpt_sf"/>
</dbReference>
<feature type="compositionally biased region" description="Basic and acidic residues" evidence="1">
    <location>
        <begin position="176"/>
        <end position="190"/>
    </location>
</feature>
<dbReference type="Pfam" id="PF00090">
    <property type="entry name" value="TSP_1"/>
    <property type="match status" value="2"/>
</dbReference>
<dbReference type="Proteomes" id="UP000749559">
    <property type="component" value="Unassembled WGS sequence"/>
</dbReference>
<dbReference type="EMBL" id="CAIIXF020000008">
    <property type="protein sequence ID" value="CAH1791629.1"/>
    <property type="molecule type" value="Genomic_DNA"/>
</dbReference>
<dbReference type="SMART" id="SM00209">
    <property type="entry name" value="TSP1"/>
    <property type="match status" value="2"/>
</dbReference>
<gene>
    <name evidence="3" type="ORF">OFUS_LOCUS16689</name>
</gene>
<comment type="caution">
    <text evidence="3">The sequence shown here is derived from an EMBL/GenBank/DDBJ whole genome shotgun (WGS) entry which is preliminary data.</text>
</comment>
<dbReference type="OrthoDB" id="446173at2759"/>
<feature type="compositionally biased region" description="Basic and acidic residues" evidence="1">
    <location>
        <begin position="32"/>
        <end position="46"/>
    </location>
</feature>